<proteinExistence type="predicted"/>
<dbReference type="KEGG" id="dpx:DAPPUDRAFT_248789"/>
<dbReference type="Gene3D" id="1.25.40.420">
    <property type="match status" value="1"/>
</dbReference>
<dbReference type="PANTHER" id="PTHR24413">
    <property type="entry name" value="SPECKLE-TYPE POZ PROTEIN"/>
    <property type="match status" value="1"/>
</dbReference>
<gene>
    <name evidence="1" type="ORF">DAPPUDRAFT_248789</name>
</gene>
<dbReference type="EMBL" id="GL732567">
    <property type="protein sequence ID" value="EFX76658.1"/>
    <property type="molecule type" value="Genomic_DNA"/>
</dbReference>
<dbReference type="InParanoid" id="E9GV81"/>
<keyword evidence="2" id="KW-1185">Reference proteome</keyword>
<evidence type="ECO:0008006" key="3">
    <source>
        <dbReference type="Google" id="ProtNLM"/>
    </source>
</evidence>
<sequence length="97" mass="11420">MESKMPFEILKVAGKYMLDQLKMECETQFIDRISAENCAELLFFTEENHPAFYLKKYAFAFLRKLSSEVMATEAWEKAERDHPKLCMTMLKNVVKTL</sequence>
<dbReference type="OMA" id="ECETQFI"/>
<name>E9GV81_DAPPU</name>
<dbReference type="PhylomeDB" id="E9GV81"/>
<accession>E9GV81</accession>
<dbReference type="HOGENOM" id="CLU_183231_0_0_1"/>
<dbReference type="FunFam" id="1.25.40.420:FF:000030">
    <property type="entry name" value="Uncharacterized protein"/>
    <property type="match status" value="1"/>
</dbReference>
<reference evidence="1 2" key="1">
    <citation type="journal article" date="2011" name="Science">
        <title>The ecoresponsive genome of Daphnia pulex.</title>
        <authorList>
            <person name="Colbourne J.K."/>
            <person name="Pfrender M.E."/>
            <person name="Gilbert D."/>
            <person name="Thomas W.K."/>
            <person name="Tucker A."/>
            <person name="Oakley T.H."/>
            <person name="Tokishita S."/>
            <person name="Aerts A."/>
            <person name="Arnold G.J."/>
            <person name="Basu M.K."/>
            <person name="Bauer D.J."/>
            <person name="Caceres C.E."/>
            <person name="Carmel L."/>
            <person name="Casola C."/>
            <person name="Choi J.H."/>
            <person name="Detter J.C."/>
            <person name="Dong Q."/>
            <person name="Dusheyko S."/>
            <person name="Eads B.D."/>
            <person name="Frohlich T."/>
            <person name="Geiler-Samerotte K.A."/>
            <person name="Gerlach D."/>
            <person name="Hatcher P."/>
            <person name="Jogdeo S."/>
            <person name="Krijgsveld J."/>
            <person name="Kriventseva E.V."/>
            <person name="Kultz D."/>
            <person name="Laforsch C."/>
            <person name="Lindquist E."/>
            <person name="Lopez J."/>
            <person name="Manak J.R."/>
            <person name="Muller J."/>
            <person name="Pangilinan J."/>
            <person name="Patwardhan R.P."/>
            <person name="Pitluck S."/>
            <person name="Pritham E.J."/>
            <person name="Rechtsteiner A."/>
            <person name="Rho M."/>
            <person name="Rogozin I.B."/>
            <person name="Sakarya O."/>
            <person name="Salamov A."/>
            <person name="Schaack S."/>
            <person name="Shapiro H."/>
            <person name="Shiga Y."/>
            <person name="Skalitzky C."/>
            <person name="Smith Z."/>
            <person name="Souvorov A."/>
            <person name="Sung W."/>
            <person name="Tang Z."/>
            <person name="Tsuchiya D."/>
            <person name="Tu H."/>
            <person name="Vos H."/>
            <person name="Wang M."/>
            <person name="Wolf Y.I."/>
            <person name="Yamagata H."/>
            <person name="Yamada T."/>
            <person name="Ye Y."/>
            <person name="Shaw J.R."/>
            <person name="Andrews J."/>
            <person name="Crease T.J."/>
            <person name="Tang H."/>
            <person name="Lucas S.M."/>
            <person name="Robertson H.M."/>
            <person name="Bork P."/>
            <person name="Koonin E.V."/>
            <person name="Zdobnov E.M."/>
            <person name="Grigoriev I.V."/>
            <person name="Lynch M."/>
            <person name="Boore J.L."/>
        </authorList>
    </citation>
    <scope>NUCLEOTIDE SEQUENCE [LARGE SCALE GENOMIC DNA]</scope>
</reference>
<dbReference type="AlphaFoldDB" id="E9GV81"/>
<evidence type="ECO:0000313" key="1">
    <source>
        <dbReference type="EMBL" id="EFX76658.1"/>
    </source>
</evidence>
<dbReference type="OrthoDB" id="6353968at2759"/>
<protein>
    <recommendedName>
        <fullName evidence="3">BTB domain-containing protein</fullName>
    </recommendedName>
</protein>
<dbReference type="Proteomes" id="UP000000305">
    <property type="component" value="Unassembled WGS sequence"/>
</dbReference>
<organism evidence="1 2">
    <name type="scientific">Daphnia pulex</name>
    <name type="common">Water flea</name>
    <dbReference type="NCBI Taxonomy" id="6669"/>
    <lineage>
        <taxon>Eukaryota</taxon>
        <taxon>Metazoa</taxon>
        <taxon>Ecdysozoa</taxon>
        <taxon>Arthropoda</taxon>
        <taxon>Crustacea</taxon>
        <taxon>Branchiopoda</taxon>
        <taxon>Diplostraca</taxon>
        <taxon>Cladocera</taxon>
        <taxon>Anomopoda</taxon>
        <taxon>Daphniidae</taxon>
        <taxon>Daphnia</taxon>
    </lineage>
</organism>
<evidence type="ECO:0000313" key="2">
    <source>
        <dbReference type="Proteomes" id="UP000000305"/>
    </source>
</evidence>